<accession>A0A377Q9P5</accession>
<dbReference type="EMBL" id="UGHR01000001">
    <property type="protein sequence ID" value="STQ91435.1"/>
    <property type="molecule type" value="Genomic_DNA"/>
</dbReference>
<dbReference type="Proteomes" id="UP000255108">
    <property type="component" value="Unassembled WGS sequence"/>
</dbReference>
<sequence length="32" mass="3629">MYWPSFGKADFDPATNAAGFSFFMYGVIGYRN</sequence>
<dbReference type="EMBL" id="SMBT01000003">
    <property type="protein sequence ID" value="TCU88494.1"/>
    <property type="molecule type" value="Genomic_DNA"/>
</dbReference>
<dbReference type="AlphaFoldDB" id="A0A377Q9P5"/>
<organism evidence="1 3">
    <name type="scientific">Iodobacter fluviatilis</name>
    <dbReference type="NCBI Taxonomy" id="537"/>
    <lineage>
        <taxon>Bacteria</taxon>
        <taxon>Pseudomonadati</taxon>
        <taxon>Pseudomonadota</taxon>
        <taxon>Betaproteobacteria</taxon>
        <taxon>Neisseriales</taxon>
        <taxon>Chitinibacteraceae</taxon>
        <taxon>Iodobacter</taxon>
    </lineage>
</organism>
<evidence type="ECO:0000313" key="3">
    <source>
        <dbReference type="Proteomes" id="UP000255108"/>
    </source>
</evidence>
<protein>
    <submittedName>
        <fullName evidence="1">Uncharacterized protein</fullName>
    </submittedName>
</protein>
<name>A0A377Q9P5_9NEIS</name>
<dbReference type="Proteomes" id="UP000295794">
    <property type="component" value="Unassembled WGS sequence"/>
</dbReference>
<reference evidence="2 4" key="2">
    <citation type="submission" date="2019-03" db="EMBL/GenBank/DDBJ databases">
        <title>Genomic Encyclopedia of Type Strains, Phase IV (KMG-IV): sequencing the most valuable type-strain genomes for metagenomic binning, comparative biology and taxonomic classification.</title>
        <authorList>
            <person name="Goeker M."/>
        </authorList>
    </citation>
    <scope>NUCLEOTIDE SEQUENCE [LARGE SCALE GENOMIC DNA]</scope>
    <source>
        <strain evidence="2 4">DSM 3764</strain>
    </source>
</reference>
<proteinExistence type="predicted"/>
<evidence type="ECO:0000313" key="2">
    <source>
        <dbReference type="EMBL" id="TCU88494.1"/>
    </source>
</evidence>
<reference evidence="1 3" key="1">
    <citation type="submission" date="2018-06" db="EMBL/GenBank/DDBJ databases">
        <authorList>
            <consortium name="Pathogen Informatics"/>
            <person name="Doyle S."/>
        </authorList>
    </citation>
    <scope>NUCLEOTIDE SEQUENCE [LARGE SCALE GENOMIC DNA]</scope>
    <source>
        <strain evidence="1 3">NCTC11159</strain>
    </source>
</reference>
<evidence type="ECO:0000313" key="1">
    <source>
        <dbReference type="EMBL" id="STQ91435.1"/>
    </source>
</evidence>
<keyword evidence="4" id="KW-1185">Reference proteome</keyword>
<evidence type="ECO:0000313" key="4">
    <source>
        <dbReference type="Proteomes" id="UP000295794"/>
    </source>
</evidence>
<gene>
    <name evidence="2" type="ORF">EV682_10377</name>
    <name evidence="1" type="ORF">NCTC11159_02508</name>
</gene>